<dbReference type="Proteomes" id="UP000193719">
    <property type="component" value="Unassembled WGS sequence"/>
</dbReference>
<accession>A0A1Y1VN34</accession>
<dbReference type="InterPro" id="IPR056439">
    <property type="entry name" value="VBS_C3G9"/>
</dbReference>
<sequence length="582" mass="66703">MRESGQVKSRSASARDKLMKLNKSQFQELSTDVYDEMMRRTDEHAFPFLTVRDDFHPKRNQARQKLATLSSNRFRDLATDIYYEIERRFPSVTKSIQERMPSRDRDRMRERDRDYPREYSQRKDSANTPTDYQKNSSSPAGNNATSLDNLMADIGSMLTSPKSQSNHENEINKMQKEIDELKAEVQDLKASLEECNELLEDKEKLNKELDDLENEHQNLQEDYESREQMAKDIRQEVANLLEEIKDLQQKNEELLAEKEKNEETIRKLREGQDTKDNYSHHGSSRDVSPRDKSPSARDEIRKILDDISLDLKDGVIKEDKVNAYEDAVNNLLDAKESEKPANVLVAMKSIVISCKNITEDIGSFENNFDIPDDDRDYLDNLKNYLSEALTTLMTSAKSYATSQGKAPVPDLEDSLLSLTDTIVDLIKSSKKIKLNSSTSPTRKKSFRDRGRDNGSSHVKSVPELKEFIKDNTDKIVVSIQSLLYNLRQSSSFDNEFLDIVNGITSIVDEIINESQDTLDSLNSDYKPDIENILLDLTKSNSKLDELGQRMISSPQSKTTKQQIASASYDIANYVKNLINNLK</sequence>
<feature type="compositionally biased region" description="Basic and acidic residues" evidence="2">
    <location>
        <begin position="447"/>
        <end position="458"/>
    </location>
</feature>
<evidence type="ECO:0000256" key="2">
    <source>
        <dbReference type="SAM" id="MobiDB-lite"/>
    </source>
</evidence>
<feature type="compositionally biased region" description="Polar residues" evidence="2">
    <location>
        <begin position="126"/>
        <end position="147"/>
    </location>
</feature>
<feature type="region of interest" description="Disordered" evidence="2">
    <location>
        <begin position="94"/>
        <end position="147"/>
    </location>
</feature>
<keyword evidence="5" id="KW-1185">Reference proteome</keyword>
<feature type="compositionally biased region" description="Basic and acidic residues" evidence="2">
    <location>
        <begin position="96"/>
        <end position="125"/>
    </location>
</feature>
<dbReference type="GO" id="GO:0005078">
    <property type="term" value="F:MAP-kinase scaffold activity"/>
    <property type="evidence" value="ECO:0007669"/>
    <property type="project" value="TreeGrafter"/>
</dbReference>
<feature type="region of interest" description="Disordered" evidence="2">
    <location>
        <begin position="255"/>
        <end position="297"/>
    </location>
</feature>
<keyword evidence="1" id="KW-0677">Repeat</keyword>
<organism evidence="4 5">
    <name type="scientific">Piromyces finnis</name>
    <dbReference type="NCBI Taxonomy" id="1754191"/>
    <lineage>
        <taxon>Eukaryota</taxon>
        <taxon>Fungi</taxon>
        <taxon>Fungi incertae sedis</taxon>
        <taxon>Chytridiomycota</taxon>
        <taxon>Chytridiomycota incertae sedis</taxon>
        <taxon>Neocallimastigomycetes</taxon>
        <taxon>Neocallimastigales</taxon>
        <taxon>Neocallimastigaceae</taxon>
        <taxon>Piromyces</taxon>
    </lineage>
</organism>
<dbReference type="Gene3D" id="1.10.287.1490">
    <property type="match status" value="1"/>
</dbReference>
<proteinExistence type="predicted"/>
<feature type="region of interest" description="Disordered" evidence="2">
    <location>
        <begin position="435"/>
        <end position="458"/>
    </location>
</feature>
<evidence type="ECO:0000256" key="1">
    <source>
        <dbReference type="ARBA" id="ARBA00022737"/>
    </source>
</evidence>
<dbReference type="InterPro" id="IPR039892">
    <property type="entry name" value="Spa2/Sph1"/>
</dbReference>
<dbReference type="Pfam" id="PF12205">
    <property type="entry name" value="GIT1_C"/>
    <property type="match status" value="1"/>
</dbReference>
<dbReference type="InterPro" id="IPR022018">
    <property type="entry name" value="GIT1_C"/>
</dbReference>
<gene>
    <name evidence="4" type="ORF">BCR36DRAFT_272421</name>
</gene>
<dbReference type="InterPro" id="IPR013724">
    <property type="entry name" value="GIT_SHD"/>
</dbReference>
<dbReference type="EMBL" id="MCFH01000001">
    <property type="protein sequence ID" value="ORX60838.1"/>
    <property type="molecule type" value="Genomic_DNA"/>
</dbReference>
<feature type="domain" description="GIT Spa2 homology (SHD)" evidence="3">
    <location>
        <begin position="14"/>
        <end position="44"/>
    </location>
</feature>
<evidence type="ECO:0000313" key="4">
    <source>
        <dbReference type="EMBL" id="ORX60838.1"/>
    </source>
</evidence>
<feature type="domain" description="GIT Spa2 homology (SHD)" evidence="3">
    <location>
        <begin position="62"/>
        <end position="92"/>
    </location>
</feature>
<reference evidence="4 5" key="2">
    <citation type="submission" date="2016-08" db="EMBL/GenBank/DDBJ databases">
        <title>Pervasive Adenine N6-methylation of Active Genes in Fungi.</title>
        <authorList>
            <consortium name="DOE Joint Genome Institute"/>
            <person name="Mondo S.J."/>
            <person name="Dannebaum R.O."/>
            <person name="Kuo R.C."/>
            <person name="Labutti K."/>
            <person name="Haridas S."/>
            <person name="Kuo A."/>
            <person name="Salamov A."/>
            <person name="Ahrendt S.R."/>
            <person name="Lipzen A."/>
            <person name="Sullivan W."/>
            <person name="Andreopoulos W.B."/>
            <person name="Clum A."/>
            <person name="Lindquist E."/>
            <person name="Daum C."/>
            <person name="Ramamoorthy G.K."/>
            <person name="Gryganskyi A."/>
            <person name="Culley D."/>
            <person name="Magnuson J.K."/>
            <person name="James T.Y."/>
            <person name="O'Malley M.A."/>
            <person name="Stajich J.E."/>
            <person name="Spatafora J.W."/>
            <person name="Visel A."/>
            <person name="Grigoriev I.V."/>
        </authorList>
    </citation>
    <scope>NUCLEOTIDE SEQUENCE [LARGE SCALE GENOMIC DNA]</scope>
    <source>
        <strain evidence="5">finn</strain>
    </source>
</reference>
<dbReference type="PANTHER" id="PTHR21601:SF0">
    <property type="entry name" value="PROTEIN SPA2-RELATED"/>
    <property type="match status" value="1"/>
</dbReference>
<dbReference type="SMART" id="SM00555">
    <property type="entry name" value="GIT"/>
    <property type="match status" value="2"/>
</dbReference>
<dbReference type="AlphaFoldDB" id="A0A1Y1VN34"/>
<protein>
    <recommendedName>
        <fullName evidence="3">GIT Spa2 homology (SHD) domain-containing protein</fullName>
    </recommendedName>
</protein>
<dbReference type="OrthoDB" id="5588096at2759"/>
<dbReference type="Pfam" id="PF23742">
    <property type="entry name" value="VBS_C3G9"/>
    <property type="match status" value="1"/>
</dbReference>
<dbReference type="Pfam" id="PF08518">
    <property type="entry name" value="GIT_SHD"/>
    <property type="match status" value="2"/>
</dbReference>
<evidence type="ECO:0000313" key="5">
    <source>
        <dbReference type="Proteomes" id="UP000193719"/>
    </source>
</evidence>
<evidence type="ECO:0000259" key="3">
    <source>
        <dbReference type="SMART" id="SM00555"/>
    </source>
</evidence>
<reference evidence="4 5" key="1">
    <citation type="submission" date="2016-08" db="EMBL/GenBank/DDBJ databases">
        <title>Genomes of anaerobic fungi encode conserved fungal cellulosomes for biomass hydrolysis.</title>
        <authorList>
            <consortium name="DOE Joint Genome Institute"/>
            <person name="Haitjema C.H."/>
            <person name="Gilmore S.P."/>
            <person name="Henske J.K."/>
            <person name="Solomon K.V."/>
            <person name="De Groot R."/>
            <person name="Kuo A."/>
            <person name="Mondo S.J."/>
            <person name="Salamov A.A."/>
            <person name="Labutti K."/>
            <person name="Zhao Z."/>
            <person name="Chiniquy J."/>
            <person name="Barry K."/>
            <person name="Brewer H.M."/>
            <person name="Purvine S.O."/>
            <person name="Wright A.T."/>
            <person name="Boxma B."/>
            <person name="Van Alen T."/>
            <person name="Hackstein J.H."/>
            <person name="Baker S.E."/>
            <person name="Grigoriev I.V."/>
            <person name="O'Malley M.A."/>
        </authorList>
    </citation>
    <scope>NUCLEOTIDE SEQUENCE [LARGE SCALE GENOMIC DNA]</scope>
    <source>
        <strain evidence="5">finn</strain>
    </source>
</reference>
<dbReference type="STRING" id="1754191.A0A1Y1VN34"/>
<comment type="caution">
    <text evidence="4">The sequence shown here is derived from an EMBL/GenBank/DDBJ whole genome shotgun (WGS) entry which is preliminary data.</text>
</comment>
<name>A0A1Y1VN34_9FUNG</name>
<dbReference type="Gene3D" id="1.20.120.330">
    <property type="entry name" value="Nucleotidyltransferases domain 2"/>
    <property type="match status" value="1"/>
</dbReference>
<dbReference type="PANTHER" id="PTHR21601">
    <property type="entry name" value="SPA2 PROTEIN"/>
    <property type="match status" value="1"/>
</dbReference>